<protein>
    <submittedName>
        <fullName evidence="1">Acetylxylan esterase</fullName>
    </submittedName>
</protein>
<dbReference type="SUPFAM" id="SSF53474">
    <property type="entry name" value="alpha/beta-Hydrolases"/>
    <property type="match status" value="1"/>
</dbReference>
<comment type="caution">
    <text evidence="1">The sequence shown here is derived from an EMBL/GenBank/DDBJ whole genome shotgun (WGS) entry which is preliminary data.</text>
</comment>
<dbReference type="InterPro" id="IPR029058">
    <property type="entry name" value="AB_hydrolase_fold"/>
</dbReference>
<organism evidence="1 2">
    <name type="scientific">Luteolibacter rhizosphaerae</name>
    <dbReference type="NCBI Taxonomy" id="2989719"/>
    <lineage>
        <taxon>Bacteria</taxon>
        <taxon>Pseudomonadati</taxon>
        <taxon>Verrucomicrobiota</taxon>
        <taxon>Verrucomicrobiia</taxon>
        <taxon>Verrucomicrobiales</taxon>
        <taxon>Verrucomicrobiaceae</taxon>
        <taxon>Luteolibacter</taxon>
    </lineage>
</organism>
<dbReference type="Gene3D" id="3.40.50.1820">
    <property type="entry name" value="alpha/beta hydrolase"/>
    <property type="match status" value="2"/>
</dbReference>
<reference evidence="1" key="1">
    <citation type="submission" date="2022-10" db="EMBL/GenBank/DDBJ databases">
        <title>Luteolibacter sp. GHJ8, whole genome shotgun sequencing project.</title>
        <authorList>
            <person name="Zhao G."/>
            <person name="Shen L."/>
        </authorList>
    </citation>
    <scope>NUCLEOTIDE SEQUENCE</scope>
    <source>
        <strain evidence="1">GHJ8</strain>
    </source>
</reference>
<dbReference type="PANTHER" id="PTHR22946">
    <property type="entry name" value="DIENELACTONE HYDROLASE DOMAIN-CONTAINING PROTEIN-RELATED"/>
    <property type="match status" value="1"/>
</dbReference>
<evidence type="ECO:0000313" key="1">
    <source>
        <dbReference type="EMBL" id="MCW1913297.1"/>
    </source>
</evidence>
<gene>
    <name evidence="1" type="ORF">OJ996_06925</name>
</gene>
<dbReference type="Proteomes" id="UP001165653">
    <property type="component" value="Unassembled WGS sequence"/>
</dbReference>
<evidence type="ECO:0000313" key="2">
    <source>
        <dbReference type="Proteomes" id="UP001165653"/>
    </source>
</evidence>
<dbReference type="InterPro" id="IPR050261">
    <property type="entry name" value="FrsA_esterase"/>
</dbReference>
<keyword evidence="2" id="KW-1185">Reference proteome</keyword>
<proteinExistence type="predicted"/>
<dbReference type="PANTHER" id="PTHR22946:SF8">
    <property type="entry name" value="ACETYL XYLAN ESTERASE DOMAIN-CONTAINING PROTEIN"/>
    <property type="match status" value="1"/>
</dbReference>
<name>A0ABT3G0C6_9BACT</name>
<accession>A0ABT3G0C6</accession>
<dbReference type="EMBL" id="JAPDDR010000003">
    <property type="protein sequence ID" value="MCW1913297.1"/>
    <property type="molecule type" value="Genomic_DNA"/>
</dbReference>
<sequence length="625" mass="68800">MRVFLLLASLTLPLSAEPKTHNSPWNFPEVESREAWQARVKEIREQILVSCGLWPLPEKGPLNAVVFDKVERDGYSIEKVHLQPYPGFYLAGNLYRPLGKGAGPFPAVLNPHGHWDQGRLADEGNGSIPARCIGLARMGMIAFSYDMVGYNDTRFADGTEADGGHRKFGARAEDQLWGINSMGLQLWNSIRALDFLESLPDVDRKRLACTGESGGGTQTFMLAAVDGRLAAQVPVVMVSHSMQGGCICENAPGLRVDHSNMEIAAAAAPRPQLIIGATGDWTKATMEVEGPAVAGIYKLLGAEEKLNYQRFEAPHNYNQQSREAMYEWLGRHLLEHPEAVSFKEAPYQKEPDDVLRVFPGKLPDDALSMEEFIKARKQAQRNHWKQLVPRDQAALERFRTELFPAWRHTLQTDWTPADREKKSPPSAEWVAREQVEGTVLIKVTGDLAVDPDKLQIERRDGVTVMTFKGAAEDAVADEISNHFTTYNRTSLQKQVGALITVCQMLRELPAVDRVLLSGSGRGSLWAMLAAPAADGLAVDCSALDFSLDENFLGPGTFAPGLRRIGTYKGAAMLAAPNPLLLHHTGGKFACFDIGAAYRAADAEDRLELAEAPLAEAEILRWAAQK</sequence>
<dbReference type="RefSeq" id="WP_264512606.1">
    <property type="nucleotide sequence ID" value="NZ_JAPDDR010000003.1"/>
</dbReference>